<dbReference type="EMBL" id="ML978131">
    <property type="protein sequence ID" value="KAF2095590.1"/>
    <property type="molecule type" value="Genomic_DNA"/>
</dbReference>
<comment type="caution">
    <text evidence="1">The sequence shown here is derived from an EMBL/GenBank/DDBJ whole genome shotgun (WGS) entry which is preliminary data.</text>
</comment>
<name>A0A9P4M3D4_9PEZI</name>
<dbReference type="AlphaFoldDB" id="A0A9P4M3D4"/>
<dbReference type="Proteomes" id="UP000799772">
    <property type="component" value="Unassembled WGS sequence"/>
</dbReference>
<gene>
    <name evidence="1" type="ORF">NA57DRAFT_79308</name>
</gene>
<organism evidence="1 2">
    <name type="scientific">Rhizodiscina lignyota</name>
    <dbReference type="NCBI Taxonomy" id="1504668"/>
    <lineage>
        <taxon>Eukaryota</taxon>
        <taxon>Fungi</taxon>
        <taxon>Dikarya</taxon>
        <taxon>Ascomycota</taxon>
        <taxon>Pezizomycotina</taxon>
        <taxon>Dothideomycetes</taxon>
        <taxon>Pleosporomycetidae</taxon>
        <taxon>Aulographales</taxon>
        <taxon>Rhizodiscinaceae</taxon>
        <taxon>Rhizodiscina</taxon>
    </lineage>
</organism>
<keyword evidence="2" id="KW-1185">Reference proteome</keyword>
<accession>A0A9P4M3D4</accession>
<proteinExistence type="predicted"/>
<sequence>MAREDYAPGLKYLDLGVKTSIRSLNIITLYLAVLANAIADLPDDFTGKPRYSAVSKTTKGLPAITKAADVHKPFGNHFEKHESRLAKRQFSNETHFTVTPNTTSSATSTSTYSVGAFLCPPALPSNDPISFVKSGAVEFLDDFLGAHSPPGAHGAIPDNWLNVMDSNTTNDGNFQSALDCRELGGETCPIPTEDCKTFTPPAVWWIRVAATQAHDFFTRAHETLQDATILDALQIDQIVNDFTIPQPDPNSLGNQGIIADVLKALSPVFSMGDKVIKQESGFGPTADALGFIGGAVNEAAADITLADPSGAAGEALDNLGDMTRAAERTLANAFNKTNINIANANRVLFGDSTGDSNAFQAIIRGAATAGATIDPNLFSQTALFATGFFTVDPDSAQASLKNGLLAGINLLQQQLVGAVLAAQHVVVFQNLNGNQQGCDAVSSNGKFLDNTCFTMAQAHILAGNGKSDSSDLSADIMNKLQGPPYNINLESLYRNVQACNNAKTPNTGITFDGDFPSCAFGLPFMSAKDRICNVASRGPFDRSFQFDRCFNAPDTTFTEDGGFETPSPGENCIVSGC</sequence>
<evidence type="ECO:0000313" key="1">
    <source>
        <dbReference type="EMBL" id="KAF2095590.1"/>
    </source>
</evidence>
<dbReference type="OrthoDB" id="3759935at2759"/>
<protein>
    <submittedName>
        <fullName evidence="1">Uncharacterized protein</fullName>
    </submittedName>
</protein>
<evidence type="ECO:0000313" key="2">
    <source>
        <dbReference type="Proteomes" id="UP000799772"/>
    </source>
</evidence>
<reference evidence="1" key="1">
    <citation type="journal article" date="2020" name="Stud. Mycol.">
        <title>101 Dothideomycetes genomes: a test case for predicting lifestyles and emergence of pathogens.</title>
        <authorList>
            <person name="Haridas S."/>
            <person name="Albert R."/>
            <person name="Binder M."/>
            <person name="Bloem J."/>
            <person name="Labutti K."/>
            <person name="Salamov A."/>
            <person name="Andreopoulos B."/>
            <person name="Baker S."/>
            <person name="Barry K."/>
            <person name="Bills G."/>
            <person name="Bluhm B."/>
            <person name="Cannon C."/>
            <person name="Castanera R."/>
            <person name="Culley D."/>
            <person name="Daum C."/>
            <person name="Ezra D."/>
            <person name="Gonzalez J."/>
            <person name="Henrissat B."/>
            <person name="Kuo A."/>
            <person name="Liang C."/>
            <person name="Lipzen A."/>
            <person name="Lutzoni F."/>
            <person name="Magnuson J."/>
            <person name="Mondo S."/>
            <person name="Nolan M."/>
            <person name="Ohm R."/>
            <person name="Pangilinan J."/>
            <person name="Park H.-J."/>
            <person name="Ramirez L."/>
            <person name="Alfaro M."/>
            <person name="Sun H."/>
            <person name="Tritt A."/>
            <person name="Yoshinaga Y."/>
            <person name="Zwiers L.-H."/>
            <person name="Turgeon B."/>
            <person name="Goodwin S."/>
            <person name="Spatafora J."/>
            <person name="Crous P."/>
            <person name="Grigoriev I."/>
        </authorList>
    </citation>
    <scope>NUCLEOTIDE SEQUENCE</scope>
    <source>
        <strain evidence="1">CBS 133067</strain>
    </source>
</reference>